<feature type="domain" description="Lipoprotein LpqB C-terminal" evidence="3">
    <location>
        <begin position="328"/>
        <end position="523"/>
    </location>
</feature>
<dbReference type="InterPro" id="IPR018910">
    <property type="entry name" value="LpqB_C"/>
</dbReference>
<dbReference type="PROSITE" id="PS51257">
    <property type="entry name" value="PROKAR_LIPOPROTEIN"/>
    <property type="match status" value="1"/>
</dbReference>
<dbReference type="Pfam" id="PF10646">
    <property type="entry name" value="Germane"/>
    <property type="match status" value="1"/>
</dbReference>
<feature type="region of interest" description="Disordered" evidence="1">
    <location>
        <begin position="38"/>
        <end position="58"/>
    </location>
</feature>
<evidence type="ECO:0000259" key="4">
    <source>
        <dbReference type="Pfam" id="PF25976"/>
    </source>
</evidence>
<sequence>MSERIGRLVAGATAALVTVALAGCSIGLPDGVVRDGLGPSAAPGQVDSARADPPRWSPHEDNPVELVLQFLEAAAGDHAVDGSRATLMTQVEQFVAEDKRPEWNPGPDLALVRMEGTPSRRDDKGVSTVDVTLRYVGSLTAEGRVIEHPGSTRKFSFQFDRGPDQELFIKNPPDELLLNVDRLETYYRRLPIYFWNSDGTSLVPDLRYLPRAVAPEQVNNRLVDWLLQGPSDWLKQAVADLPGDASRVDNIVKDGRLVKANLAMTDPDVNLRALGQQLYWTLAEQRDEMLNLQVNRSTITIGFDDAKAFLVSSAVNSADPQQYAVRDGKLVRLGTAGGELLDPTGNNNVLAASVARGEKAFALVREVSGRLRLFIRGKDGLMHPVGIPDVPRPKSMSAPIWLDRSSSVALVVVDGKLYTVTTEGPVATPVNSQRVPGDITALTVAPDGRRLGLVLKGRLYVAGLQRKGILTGSFTVVSLRPVPTSLDGELQGVAFISDTELVAGAGGEKVRLTEVSVDGAVEQVFVSEQGGEVSNLTAYVPDGGRADFSSRIMLDVGRHAYQAFNGGGRATLSSLASQVQPSSTASPSPSSSASPSAGAPREADVWAPCYEG</sequence>
<evidence type="ECO:0000313" key="5">
    <source>
        <dbReference type="EMBL" id="MFC7246087.1"/>
    </source>
</evidence>
<dbReference type="Pfam" id="PF10647">
    <property type="entry name" value="Gmad1"/>
    <property type="match status" value="1"/>
</dbReference>
<dbReference type="SUPFAM" id="SSF82171">
    <property type="entry name" value="DPP6 N-terminal domain-like"/>
    <property type="match status" value="1"/>
</dbReference>
<feature type="domain" description="GerMN" evidence="2">
    <location>
        <begin position="191"/>
        <end position="286"/>
    </location>
</feature>
<dbReference type="Pfam" id="PF25976">
    <property type="entry name" value="LpqB_N"/>
    <property type="match status" value="1"/>
</dbReference>
<evidence type="ECO:0000259" key="3">
    <source>
        <dbReference type="Pfam" id="PF10647"/>
    </source>
</evidence>
<feature type="region of interest" description="Disordered" evidence="1">
    <location>
        <begin position="577"/>
        <end position="612"/>
    </location>
</feature>
<dbReference type="InterPro" id="IPR019606">
    <property type="entry name" value="GerMN"/>
</dbReference>
<dbReference type="EMBL" id="JBHTAC010000034">
    <property type="protein sequence ID" value="MFC7246087.1"/>
    <property type="molecule type" value="Genomic_DNA"/>
</dbReference>
<dbReference type="InterPro" id="IPR059026">
    <property type="entry name" value="LpqB_N"/>
</dbReference>
<dbReference type="Proteomes" id="UP001596392">
    <property type="component" value="Unassembled WGS sequence"/>
</dbReference>
<feature type="compositionally biased region" description="Low complexity" evidence="1">
    <location>
        <begin position="577"/>
        <end position="600"/>
    </location>
</feature>
<evidence type="ECO:0000313" key="6">
    <source>
        <dbReference type="Proteomes" id="UP001596392"/>
    </source>
</evidence>
<dbReference type="RefSeq" id="WP_376808951.1">
    <property type="nucleotide sequence ID" value="NZ_JBHTAC010000034.1"/>
</dbReference>
<protein>
    <submittedName>
        <fullName evidence="5">LpqB family beta-propeller domain-containing protein</fullName>
    </submittedName>
</protein>
<organism evidence="5 6">
    <name type="scientific">Catellatospora aurea</name>
    <dbReference type="NCBI Taxonomy" id="1337874"/>
    <lineage>
        <taxon>Bacteria</taxon>
        <taxon>Bacillati</taxon>
        <taxon>Actinomycetota</taxon>
        <taxon>Actinomycetes</taxon>
        <taxon>Micromonosporales</taxon>
        <taxon>Micromonosporaceae</taxon>
        <taxon>Catellatospora</taxon>
    </lineage>
</organism>
<comment type="caution">
    <text evidence="5">The sequence shown here is derived from an EMBL/GenBank/DDBJ whole genome shotgun (WGS) entry which is preliminary data.</text>
</comment>
<evidence type="ECO:0000256" key="1">
    <source>
        <dbReference type="SAM" id="MobiDB-lite"/>
    </source>
</evidence>
<feature type="compositionally biased region" description="Basic and acidic residues" evidence="1">
    <location>
        <begin position="49"/>
        <end position="58"/>
    </location>
</feature>
<evidence type="ECO:0000259" key="2">
    <source>
        <dbReference type="Pfam" id="PF10646"/>
    </source>
</evidence>
<proteinExistence type="predicted"/>
<gene>
    <name evidence="5" type="ORF">ACFQO7_26720</name>
</gene>
<accession>A0ABW2H1V0</accession>
<feature type="domain" description="Lipoprotein LpqB N-terminal" evidence="4">
    <location>
        <begin position="61"/>
        <end position="180"/>
    </location>
</feature>
<name>A0ABW2H1V0_9ACTN</name>
<reference evidence="6" key="1">
    <citation type="journal article" date="2019" name="Int. J. Syst. Evol. Microbiol.">
        <title>The Global Catalogue of Microorganisms (GCM) 10K type strain sequencing project: providing services to taxonomists for standard genome sequencing and annotation.</title>
        <authorList>
            <consortium name="The Broad Institute Genomics Platform"/>
            <consortium name="The Broad Institute Genome Sequencing Center for Infectious Disease"/>
            <person name="Wu L."/>
            <person name="Ma J."/>
        </authorList>
    </citation>
    <scope>NUCLEOTIDE SEQUENCE [LARGE SCALE GENOMIC DNA]</scope>
    <source>
        <strain evidence="6">CGMCC 1.9106</strain>
    </source>
</reference>
<keyword evidence="6" id="KW-1185">Reference proteome</keyword>